<evidence type="ECO:0000313" key="3">
    <source>
        <dbReference type="Proteomes" id="UP000610966"/>
    </source>
</evidence>
<gene>
    <name evidence="2" type="ORF">Mth01_52790</name>
</gene>
<evidence type="ECO:0000259" key="1">
    <source>
        <dbReference type="SMART" id="SM00849"/>
    </source>
</evidence>
<feature type="domain" description="Metallo-beta-lactamase" evidence="1">
    <location>
        <begin position="29"/>
        <end position="214"/>
    </location>
</feature>
<dbReference type="PANTHER" id="PTHR42951:SF4">
    <property type="entry name" value="ACYL-COENZYME A THIOESTERASE MBLAC2"/>
    <property type="match status" value="1"/>
</dbReference>
<organism evidence="2 3">
    <name type="scientific">Sphaerimonospora thailandensis</name>
    <dbReference type="NCBI Taxonomy" id="795644"/>
    <lineage>
        <taxon>Bacteria</taxon>
        <taxon>Bacillati</taxon>
        <taxon>Actinomycetota</taxon>
        <taxon>Actinomycetes</taxon>
        <taxon>Streptosporangiales</taxon>
        <taxon>Streptosporangiaceae</taxon>
        <taxon>Sphaerimonospora</taxon>
    </lineage>
</organism>
<dbReference type="InterPro" id="IPR001279">
    <property type="entry name" value="Metallo-B-lactamas"/>
</dbReference>
<comment type="caution">
    <text evidence="2">The sequence shown here is derived from an EMBL/GenBank/DDBJ whole genome shotgun (WGS) entry which is preliminary data.</text>
</comment>
<accession>A0A8J3REY2</accession>
<dbReference type="Pfam" id="PF00753">
    <property type="entry name" value="Lactamase_B"/>
    <property type="match status" value="1"/>
</dbReference>
<dbReference type="Proteomes" id="UP000610966">
    <property type="component" value="Unassembled WGS sequence"/>
</dbReference>
<dbReference type="PANTHER" id="PTHR42951">
    <property type="entry name" value="METALLO-BETA-LACTAMASE DOMAIN-CONTAINING"/>
    <property type="match status" value="1"/>
</dbReference>
<dbReference type="EMBL" id="BOOG01000069">
    <property type="protein sequence ID" value="GIH73026.1"/>
    <property type="molecule type" value="Genomic_DNA"/>
</dbReference>
<dbReference type="SMART" id="SM00849">
    <property type="entry name" value="Lactamase_B"/>
    <property type="match status" value="1"/>
</dbReference>
<dbReference type="SUPFAM" id="SSF56281">
    <property type="entry name" value="Metallo-hydrolase/oxidoreductase"/>
    <property type="match status" value="1"/>
</dbReference>
<dbReference type="Gene3D" id="3.60.15.10">
    <property type="entry name" value="Ribonuclease Z/Hydroxyacylglutathione hydrolase-like"/>
    <property type="match status" value="1"/>
</dbReference>
<protein>
    <submittedName>
        <fullName evidence="2">MBL fold metallo-hydrolase</fullName>
    </submittedName>
</protein>
<dbReference type="InterPro" id="IPR036866">
    <property type="entry name" value="RibonucZ/Hydroxyglut_hydro"/>
</dbReference>
<reference evidence="2" key="1">
    <citation type="submission" date="2021-01" db="EMBL/GenBank/DDBJ databases">
        <title>Whole genome shotgun sequence of Sphaerimonospora thailandensis NBRC 107569.</title>
        <authorList>
            <person name="Komaki H."/>
            <person name="Tamura T."/>
        </authorList>
    </citation>
    <scope>NUCLEOTIDE SEQUENCE</scope>
    <source>
        <strain evidence="2">NBRC 107569</strain>
    </source>
</reference>
<keyword evidence="3" id="KW-1185">Reference proteome</keyword>
<name>A0A8J3REY2_9ACTN</name>
<dbReference type="AlphaFoldDB" id="A0A8J3REY2"/>
<proteinExistence type="predicted"/>
<sequence length="309" mass="33580">MVKQADAARLHEVGQGIFAWVQQDGTWWLNNAGAVVGDDGVLIVDTCATEQRTRRFLEAVAEVTGGAPVRTAVNTHQHGDHSYGNCLLPDQTMIFGHEAMRNALLADDVIDGCPPFWTSVPNWGNVTRRPPSAVFRSELTLYLGRRRVELRHPGHAAHTAGDVVAWLPDERVLFAGDLLFNGLTPMVLMGSLEGALRSLDWLAGFEPEYIVPGHGPLAGASELPEILAAHERYYRFVLETARKGRENGLTPLAVARDTDLGEFADWADAERLVLNIHRAYADASGGEADLIAAFSDAVTWNGGPLPTSV</sequence>
<evidence type="ECO:0000313" key="2">
    <source>
        <dbReference type="EMBL" id="GIH73026.1"/>
    </source>
</evidence>
<dbReference type="CDD" id="cd16282">
    <property type="entry name" value="metallo-hydrolase-like_MBL-fold"/>
    <property type="match status" value="1"/>
</dbReference>
<dbReference type="InterPro" id="IPR050855">
    <property type="entry name" value="NDM-1-like"/>
</dbReference>